<dbReference type="Proteomes" id="UP000317691">
    <property type="component" value="Unassembled WGS sequence"/>
</dbReference>
<gene>
    <name evidence="2" type="ORF">E6K79_11830</name>
</gene>
<dbReference type="InterPro" id="IPR000835">
    <property type="entry name" value="HTH_MarR-typ"/>
</dbReference>
<dbReference type="SUPFAM" id="SSF46785">
    <property type="entry name" value="Winged helix' DNA-binding domain"/>
    <property type="match status" value="1"/>
</dbReference>
<sequence>MEEMERMKGLPVLPCACASLRRASRAITQAYDRELRPLGLNTAQFTLLQVMRLAGEMTQGQLGEFLALDITTLSRTLRPLENEGWLECSTGSDRRERYWRITSAGRKVFERSTPAWERAQAELSARVGEKRLKAMLGEMAVIAGAPRTRPTVTRARRGAGI</sequence>
<dbReference type="AlphaFoldDB" id="A0A538TGJ8"/>
<evidence type="ECO:0000259" key="1">
    <source>
        <dbReference type="PROSITE" id="PS50995"/>
    </source>
</evidence>
<dbReference type="InterPro" id="IPR036388">
    <property type="entry name" value="WH-like_DNA-bd_sf"/>
</dbReference>
<dbReference type="InterPro" id="IPR036390">
    <property type="entry name" value="WH_DNA-bd_sf"/>
</dbReference>
<name>A0A538TGJ8_UNCEI</name>
<organism evidence="2 3">
    <name type="scientific">Eiseniibacteriota bacterium</name>
    <dbReference type="NCBI Taxonomy" id="2212470"/>
    <lineage>
        <taxon>Bacteria</taxon>
        <taxon>Candidatus Eiseniibacteriota</taxon>
    </lineage>
</organism>
<dbReference type="Pfam" id="PF01047">
    <property type="entry name" value="MarR"/>
    <property type="match status" value="1"/>
</dbReference>
<protein>
    <submittedName>
        <fullName evidence="2">Winged helix-turn-helix transcriptional regulator</fullName>
    </submittedName>
</protein>
<dbReference type="PANTHER" id="PTHR33164:SF105">
    <property type="entry name" value="TRANSCRIPTIONAL REPRESSOR PROTEIN-RELATED"/>
    <property type="match status" value="1"/>
</dbReference>
<dbReference type="GO" id="GO:0003700">
    <property type="term" value="F:DNA-binding transcription factor activity"/>
    <property type="evidence" value="ECO:0007669"/>
    <property type="project" value="InterPro"/>
</dbReference>
<dbReference type="PANTHER" id="PTHR33164">
    <property type="entry name" value="TRANSCRIPTIONAL REGULATOR, MARR FAMILY"/>
    <property type="match status" value="1"/>
</dbReference>
<dbReference type="Gene3D" id="1.10.10.10">
    <property type="entry name" value="Winged helix-like DNA-binding domain superfamily/Winged helix DNA-binding domain"/>
    <property type="match status" value="1"/>
</dbReference>
<dbReference type="GO" id="GO:0006950">
    <property type="term" value="P:response to stress"/>
    <property type="evidence" value="ECO:0007669"/>
    <property type="project" value="TreeGrafter"/>
</dbReference>
<evidence type="ECO:0000313" key="2">
    <source>
        <dbReference type="EMBL" id="TMQ62738.1"/>
    </source>
</evidence>
<comment type="caution">
    <text evidence="2">The sequence shown here is derived from an EMBL/GenBank/DDBJ whole genome shotgun (WGS) entry which is preliminary data.</text>
</comment>
<reference evidence="2 3" key="1">
    <citation type="journal article" date="2019" name="Nat. Microbiol.">
        <title>Mediterranean grassland soil C-N compound turnover is dependent on rainfall and depth, and is mediated by genomically divergent microorganisms.</title>
        <authorList>
            <person name="Diamond S."/>
            <person name="Andeer P.F."/>
            <person name="Li Z."/>
            <person name="Crits-Christoph A."/>
            <person name="Burstein D."/>
            <person name="Anantharaman K."/>
            <person name="Lane K.R."/>
            <person name="Thomas B.C."/>
            <person name="Pan C."/>
            <person name="Northen T.R."/>
            <person name="Banfield J.F."/>
        </authorList>
    </citation>
    <scope>NUCLEOTIDE SEQUENCE [LARGE SCALE GENOMIC DNA]</scope>
    <source>
        <strain evidence="2">WS_9</strain>
    </source>
</reference>
<dbReference type="PROSITE" id="PS50995">
    <property type="entry name" value="HTH_MARR_2"/>
    <property type="match status" value="1"/>
</dbReference>
<accession>A0A538TGJ8</accession>
<dbReference type="InterPro" id="IPR039422">
    <property type="entry name" value="MarR/SlyA-like"/>
</dbReference>
<dbReference type="SMART" id="SM00347">
    <property type="entry name" value="HTH_MARR"/>
    <property type="match status" value="1"/>
</dbReference>
<dbReference type="EMBL" id="VBOZ01000036">
    <property type="protein sequence ID" value="TMQ62738.1"/>
    <property type="molecule type" value="Genomic_DNA"/>
</dbReference>
<evidence type="ECO:0000313" key="3">
    <source>
        <dbReference type="Proteomes" id="UP000317691"/>
    </source>
</evidence>
<proteinExistence type="predicted"/>
<feature type="domain" description="HTH marR-type" evidence="1">
    <location>
        <begin position="13"/>
        <end position="141"/>
    </location>
</feature>